<evidence type="ECO:0000313" key="1">
    <source>
        <dbReference type="EMBL" id="MDT0264036.1"/>
    </source>
</evidence>
<keyword evidence="2" id="KW-1185">Reference proteome</keyword>
<gene>
    <name evidence="1" type="ORF">RM423_21920</name>
</gene>
<evidence type="ECO:0008006" key="3">
    <source>
        <dbReference type="Google" id="ProtNLM"/>
    </source>
</evidence>
<protein>
    <recommendedName>
        <fullName evidence="3">MFS transporter</fullName>
    </recommendedName>
</protein>
<sequence length="91" mass="9395">MSPCGRWNAAEDGAVLHGVPAAVRAQILLQFVVLGLIMQAIGPVIDSSIDMVAGGARDLLGRRPQIRTHLDKAAATVFAALAVAVVVEVPA</sequence>
<proteinExistence type="predicted"/>
<accession>A0ABU2JGZ4</accession>
<reference evidence="2" key="1">
    <citation type="submission" date="2023-07" db="EMBL/GenBank/DDBJ databases">
        <title>30 novel species of actinomycetes from the DSMZ collection.</title>
        <authorList>
            <person name="Nouioui I."/>
        </authorList>
    </citation>
    <scope>NUCLEOTIDE SEQUENCE [LARGE SCALE GENOMIC DNA]</scope>
    <source>
        <strain evidence="2">DSM 44399</strain>
    </source>
</reference>
<organism evidence="1 2">
    <name type="scientific">Jatrophihabitans lederbergiae</name>
    <dbReference type="NCBI Taxonomy" id="3075547"/>
    <lineage>
        <taxon>Bacteria</taxon>
        <taxon>Bacillati</taxon>
        <taxon>Actinomycetota</taxon>
        <taxon>Actinomycetes</taxon>
        <taxon>Jatrophihabitantales</taxon>
        <taxon>Jatrophihabitantaceae</taxon>
        <taxon>Jatrophihabitans</taxon>
    </lineage>
</organism>
<dbReference type="RefSeq" id="WP_311425179.1">
    <property type="nucleotide sequence ID" value="NZ_JAVREH010000065.1"/>
</dbReference>
<evidence type="ECO:0000313" key="2">
    <source>
        <dbReference type="Proteomes" id="UP001183176"/>
    </source>
</evidence>
<comment type="caution">
    <text evidence="1">The sequence shown here is derived from an EMBL/GenBank/DDBJ whole genome shotgun (WGS) entry which is preliminary data.</text>
</comment>
<dbReference type="Proteomes" id="UP001183176">
    <property type="component" value="Unassembled WGS sequence"/>
</dbReference>
<name>A0ABU2JGZ4_9ACTN</name>
<dbReference type="EMBL" id="JAVREH010000065">
    <property type="protein sequence ID" value="MDT0264036.1"/>
    <property type="molecule type" value="Genomic_DNA"/>
</dbReference>